<dbReference type="PROSITE" id="PS50110">
    <property type="entry name" value="RESPONSE_REGULATORY"/>
    <property type="match status" value="1"/>
</dbReference>
<dbReference type="PROSITE" id="PS51755">
    <property type="entry name" value="OMPR_PHOB"/>
    <property type="match status" value="1"/>
</dbReference>
<keyword evidence="3" id="KW-0805">Transcription regulation</keyword>
<dbReference type="SUPFAM" id="SSF46894">
    <property type="entry name" value="C-terminal effector domain of the bipartite response regulators"/>
    <property type="match status" value="1"/>
</dbReference>
<keyword evidence="5" id="KW-0804">Transcription</keyword>
<dbReference type="Gene3D" id="3.40.50.2300">
    <property type="match status" value="1"/>
</dbReference>
<evidence type="ECO:0000256" key="5">
    <source>
        <dbReference type="ARBA" id="ARBA00023163"/>
    </source>
</evidence>
<evidence type="ECO:0000259" key="9">
    <source>
        <dbReference type="PROSITE" id="PS51755"/>
    </source>
</evidence>
<dbReference type="SMART" id="SM00448">
    <property type="entry name" value="REC"/>
    <property type="match status" value="1"/>
</dbReference>
<name>A0ABY0IH61_9BACT</name>
<evidence type="ECO:0000256" key="3">
    <source>
        <dbReference type="ARBA" id="ARBA00023015"/>
    </source>
</evidence>
<dbReference type="EMBL" id="QDKL01000002">
    <property type="protein sequence ID" value="RZF21453.1"/>
    <property type="molecule type" value="Genomic_DNA"/>
</dbReference>
<comment type="caution">
    <text evidence="10">The sequence shown here is derived from an EMBL/GenBank/DDBJ whole genome shotgun (WGS) entry which is preliminary data.</text>
</comment>
<evidence type="ECO:0000259" key="8">
    <source>
        <dbReference type="PROSITE" id="PS50110"/>
    </source>
</evidence>
<dbReference type="RefSeq" id="WP_115360855.1">
    <property type="nucleotide sequence ID" value="NZ_QDKL01000002.1"/>
</dbReference>
<evidence type="ECO:0000313" key="10">
    <source>
        <dbReference type="EMBL" id="RZF21453.1"/>
    </source>
</evidence>
<evidence type="ECO:0000256" key="7">
    <source>
        <dbReference type="PROSITE-ProRule" id="PRU01091"/>
    </source>
</evidence>
<evidence type="ECO:0000256" key="6">
    <source>
        <dbReference type="PROSITE-ProRule" id="PRU00169"/>
    </source>
</evidence>
<dbReference type="InterPro" id="IPR011006">
    <property type="entry name" value="CheY-like_superfamily"/>
</dbReference>
<evidence type="ECO:0000256" key="4">
    <source>
        <dbReference type="ARBA" id="ARBA00023125"/>
    </source>
</evidence>
<feature type="domain" description="OmpR/PhoB-type" evidence="9">
    <location>
        <begin position="125"/>
        <end position="225"/>
    </location>
</feature>
<accession>A0ABY0IH61</accession>
<dbReference type="SMART" id="SM00862">
    <property type="entry name" value="Trans_reg_C"/>
    <property type="match status" value="1"/>
</dbReference>
<protein>
    <submittedName>
        <fullName evidence="10">Response regulator transcription factor</fullName>
    </submittedName>
</protein>
<feature type="modified residue" description="4-aspartylphosphate" evidence="6">
    <location>
        <position position="51"/>
    </location>
</feature>
<dbReference type="InterPro" id="IPR001789">
    <property type="entry name" value="Sig_transdc_resp-reg_receiver"/>
</dbReference>
<reference evidence="11" key="1">
    <citation type="journal article" date="2019" name="Int. J. Syst. Evol. Microbiol.">
        <title>Halobacteriovorax valvorus sp. nov., a novel prokaryotic predator isolated from coastal seawater of China.</title>
        <authorList>
            <person name="Chen M.-X."/>
        </authorList>
    </citation>
    <scope>NUCLEOTIDE SEQUENCE [LARGE SCALE GENOMIC DNA]</scope>
    <source>
        <strain evidence="11">BL9</strain>
    </source>
</reference>
<dbReference type="SUPFAM" id="SSF52172">
    <property type="entry name" value="CheY-like"/>
    <property type="match status" value="1"/>
</dbReference>
<dbReference type="Gene3D" id="1.10.10.10">
    <property type="entry name" value="Winged helix-like DNA-binding domain superfamily/Winged helix DNA-binding domain"/>
    <property type="match status" value="1"/>
</dbReference>
<sequence>MKNYLLIEDDIRIHNLIKVYLNSDEKLHCYQGTKDIHKVLEQVKVDIALIDIQLEDEDGLAFFMEKREIFDKNNIPVFILSQNKDLVTKLKAFQFGVDDYIEKPFEPLELFARIRRKVSKNQNNSQDLSIGDLTFNVLNRTLFLDGHDGIEEIKLSTIEYSLILYFAMSPNIVLSRETLLNEVWADKENVTDRTIDHHISNLRKKVKSNKYHIKTHFGLGYSFAQY</sequence>
<dbReference type="InterPro" id="IPR001867">
    <property type="entry name" value="OmpR/PhoB-type_DNA-bd"/>
</dbReference>
<keyword evidence="1 6" id="KW-0597">Phosphoprotein</keyword>
<keyword evidence="2" id="KW-0902">Two-component regulatory system</keyword>
<dbReference type="InterPro" id="IPR016032">
    <property type="entry name" value="Sig_transdc_resp-reg_C-effctor"/>
</dbReference>
<evidence type="ECO:0000256" key="1">
    <source>
        <dbReference type="ARBA" id="ARBA00022553"/>
    </source>
</evidence>
<dbReference type="InterPro" id="IPR036388">
    <property type="entry name" value="WH-like_DNA-bd_sf"/>
</dbReference>
<dbReference type="Pfam" id="PF00486">
    <property type="entry name" value="Trans_reg_C"/>
    <property type="match status" value="1"/>
</dbReference>
<keyword evidence="11" id="KW-1185">Reference proteome</keyword>
<evidence type="ECO:0000313" key="11">
    <source>
        <dbReference type="Proteomes" id="UP000443582"/>
    </source>
</evidence>
<dbReference type="InterPro" id="IPR039420">
    <property type="entry name" value="WalR-like"/>
</dbReference>
<keyword evidence="4 7" id="KW-0238">DNA-binding</keyword>
<feature type="domain" description="Response regulatory" evidence="8">
    <location>
        <begin position="3"/>
        <end position="118"/>
    </location>
</feature>
<feature type="DNA-binding region" description="OmpR/PhoB-type" evidence="7">
    <location>
        <begin position="125"/>
        <end position="225"/>
    </location>
</feature>
<dbReference type="Proteomes" id="UP000443582">
    <property type="component" value="Unassembled WGS sequence"/>
</dbReference>
<dbReference type="PANTHER" id="PTHR48111:SF1">
    <property type="entry name" value="TWO-COMPONENT RESPONSE REGULATOR ORR33"/>
    <property type="match status" value="1"/>
</dbReference>
<evidence type="ECO:0000256" key="2">
    <source>
        <dbReference type="ARBA" id="ARBA00023012"/>
    </source>
</evidence>
<dbReference type="Pfam" id="PF00072">
    <property type="entry name" value="Response_reg"/>
    <property type="match status" value="1"/>
</dbReference>
<organism evidence="10 11">
    <name type="scientific">Halobacteriovorax vibrionivorans</name>
    <dbReference type="NCBI Taxonomy" id="2152716"/>
    <lineage>
        <taxon>Bacteria</taxon>
        <taxon>Pseudomonadati</taxon>
        <taxon>Bdellovibrionota</taxon>
        <taxon>Bacteriovoracia</taxon>
        <taxon>Bacteriovoracales</taxon>
        <taxon>Halobacteriovoraceae</taxon>
        <taxon>Halobacteriovorax</taxon>
    </lineage>
</organism>
<gene>
    <name evidence="10" type="ORF">DAY19_07135</name>
</gene>
<dbReference type="PANTHER" id="PTHR48111">
    <property type="entry name" value="REGULATOR OF RPOS"/>
    <property type="match status" value="1"/>
</dbReference>
<proteinExistence type="predicted"/>
<dbReference type="CDD" id="cd00383">
    <property type="entry name" value="trans_reg_C"/>
    <property type="match status" value="1"/>
</dbReference>